<dbReference type="InterPro" id="IPR025719">
    <property type="entry name" value="MYRF_C2"/>
</dbReference>
<dbReference type="GO" id="GO:0043565">
    <property type="term" value="F:sequence-specific DNA binding"/>
    <property type="evidence" value="ECO:0007669"/>
    <property type="project" value="TreeGrafter"/>
</dbReference>
<dbReference type="Pfam" id="PF05224">
    <property type="entry name" value="NDT80_PhoG"/>
    <property type="match status" value="1"/>
</dbReference>
<dbReference type="Proteomes" id="UP000290572">
    <property type="component" value="Unassembled WGS sequence"/>
</dbReference>
<dbReference type="Pfam" id="PF13884">
    <property type="entry name" value="Peptidase_S74"/>
    <property type="match status" value="1"/>
</dbReference>
<keyword evidence="7 13" id="KW-1133">Transmembrane helix</keyword>
<dbReference type="InterPro" id="IPR026932">
    <property type="entry name" value="MYRF_ICA"/>
</dbReference>
<dbReference type="STRING" id="84645.A0A498LVI2"/>
<evidence type="ECO:0000256" key="4">
    <source>
        <dbReference type="ARBA" id="ARBA00009825"/>
    </source>
</evidence>
<evidence type="ECO:0000313" key="17">
    <source>
        <dbReference type="Proteomes" id="UP000290572"/>
    </source>
</evidence>
<keyword evidence="17" id="KW-1185">Reference proteome</keyword>
<accession>A0A498LVI2</accession>
<dbReference type="GO" id="GO:0060429">
    <property type="term" value="P:epithelium development"/>
    <property type="evidence" value="ECO:0007669"/>
    <property type="project" value="UniProtKB-ARBA"/>
</dbReference>
<feature type="compositionally biased region" description="Low complexity" evidence="12">
    <location>
        <begin position="325"/>
        <end position="336"/>
    </location>
</feature>
<dbReference type="GO" id="GO:0032286">
    <property type="term" value="P:central nervous system myelin maintenance"/>
    <property type="evidence" value="ECO:0007669"/>
    <property type="project" value="TreeGrafter"/>
</dbReference>
<evidence type="ECO:0000256" key="3">
    <source>
        <dbReference type="ARBA" id="ARBA00008221"/>
    </source>
</evidence>
<comment type="subcellular location">
    <subcellularLocation>
        <location evidence="1">Membrane</location>
        <topology evidence="1">Multi-pass membrane protein</topology>
    </subcellularLocation>
    <subcellularLocation>
        <location evidence="2">Membrane</location>
        <topology evidence="2">Single-pass membrane protein</topology>
    </subcellularLocation>
</comment>
<evidence type="ECO:0000259" key="15">
    <source>
        <dbReference type="PROSITE" id="PS51688"/>
    </source>
</evidence>
<evidence type="ECO:0000256" key="9">
    <source>
        <dbReference type="ARBA" id="ARBA00023136"/>
    </source>
</evidence>
<protein>
    <recommendedName>
        <fullName evidence="5">Dolichyl-diphosphooligosaccharide--protein glycosyltransferase subunit TMEM258</fullName>
    </recommendedName>
    <alternativeName>
        <fullName evidence="10">Transmembrane protein 258</fullName>
    </alternativeName>
</protein>
<dbReference type="InterPro" id="IPR007915">
    <property type="entry name" value="TMEM258/Ost5"/>
</dbReference>
<dbReference type="PROSITE" id="PS51517">
    <property type="entry name" value="NDT80"/>
    <property type="match status" value="1"/>
</dbReference>
<evidence type="ECO:0000259" key="14">
    <source>
        <dbReference type="PROSITE" id="PS51517"/>
    </source>
</evidence>
<dbReference type="InterPro" id="IPR051577">
    <property type="entry name" value="MRF-like"/>
</dbReference>
<dbReference type="InterPro" id="IPR030392">
    <property type="entry name" value="S74_ICA"/>
</dbReference>
<dbReference type="Pfam" id="PF13888">
    <property type="entry name" value="MRF_C2"/>
    <property type="match status" value="1"/>
</dbReference>
<evidence type="ECO:0000256" key="7">
    <source>
        <dbReference type="ARBA" id="ARBA00022989"/>
    </source>
</evidence>
<keyword evidence="8 11" id="KW-0238">DNA-binding</keyword>
<comment type="caution">
    <text evidence="16">The sequence shown here is derived from an EMBL/GenBank/DDBJ whole genome shotgun (WGS) entry which is preliminary data.</text>
</comment>
<evidence type="ECO:0000256" key="6">
    <source>
        <dbReference type="ARBA" id="ARBA00022692"/>
    </source>
</evidence>
<feature type="DNA-binding region" description="NDT80" evidence="11">
    <location>
        <begin position="1"/>
        <end position="168"/>
    </location>
</feature>
<comment type="similarity">
    <text evidence="4">Belongs to the OST5 family.</text>
</comment>
<organism evidence="16 17">
    <name type="scientific">Labeo rohita</name>
    <name type="common">Indian major carp</name>
    <name type="synonym">Cyprinus rohita</name>
    <dbReference type="NCBI Taxonomy" id="84645"/>
    <lineage>
        <taxon>Eukaryota</taxon>
        <taxon>Metazoa</taxon>
        <taxon>Chordata</taxon>
        <taxon>Craniata</taxon>
        <taxon>Vertebrata</taxon>
        <taxon>Euteleostomi</taxon>
        <taxon>Actinopterygii</taxon>
        <taxon>Neopterygii</taxon>
        <taxon>Teleostei</taxon>
        <taxon>Ostariophysi</taxon>
        <taxon>Cypriniformes</taxon>
        <taxon>Cyprinidae</taxon>
        <taxon>Labeoninae</taxon>
        <taxon>Labeonini</taxon>
        <taxon>Labeo</taxon>
    </lineage>
</organism>
<dbReference type="FunFam" id="2.60.40.1390:FF:000004">
    <property type="entry name" value="Myelin regulatory factor"/>
    <property type="match status" value="1"/>
</dbReference>
<dbReference type="CDD" id="cd10144">
    <property type="entry name" value="Peptidase_S74_CIMCD"/>
    <property type="match status" value="1"/>
</dbReference>
<dbReference type="InterPro" id="IPR037141">
    <property type="entry name" value="NDT80_DNA-bd_dom_sf"/>
</dbReference>
<dbReference type="PANTHER" id="PTHR13029">
    <property type="match status" value="1"/>
</dbReference>
<proteinExistence type="inferred from homology"/>
<comment type="similarity">
    <text evidence="3">Belongs to the MRF family.</text>
</comment>
<evidence type="ECO:0000256" key="10">
    <source>
        <dbReference type="ARBA" id="ARBA00049816"/>
    </source>
</evidence>
<feature type="transmembrane region" description="Helical" evidence="13">
    <location>
        <begin position="374"/>
        <end position="394"/>
    </location>
</feature>
<feature type="transmembrane region" description="Helical" evidence="13">
    <location>
        <begin position="504"/>
        <end position="529"/>
    </location>
</feature>
<evidence type="ECO:0000256" key="5">
    <source>
        <dbReference type="ARBA" id="ARBA00017779"/>
    </source>
</evidence>
<evidence type="ECO:0000313" key="16">
    <source>
        <dbReference type="EMBL" id="RXN10824.1"/>
    </source>
</evidence>
<evidence type="ECO:0000256" key="8">
    <source>
        <dbReference type="ARBA" id="ARBA00023125"/>
    </source>
</evidence>
<keyword evidence="6 13" id="KW-0812">Transmembrane</keyword>
<sequence length="566" mass="63428">MPTYRVDADKGFNFSLADDAFVCQKKNHFQVTVYIGMPGDPKYVKTSEGLQPIECFYLKLNGVKLEAMNQSINVEQSQSDRSKRPFKPVLVTLPPEQVTKVTVGRLHFSETTANNMRKKGKPNPDQRYFMLVVALQAQSHSQSFTVAAHVSERIIVRLPDSVYHHGRVGINTDRPDEALVVHGNVKVMGSLVHPSDIRAKENVKEVDTTDNLRRISQMRLVHYQYKPEFAATVGIDATSETGVIAQEVQQILPEAVKEGGDVVCANGETIPNLLVVNKERIFMENVGAVKELCKLTDNLETRIDELERWSRKLAKLRRLDSMKSTVSGGTVSQSGSYFSRTGSGPLKKKTAKPGSKRSVPEQGCLSHRFMQGTILALVIIMAFSVISMSILYVLNLQHHGSISDVEGFTVFLNGDKNSSMPYITLHMISSEEVWVWQCGATRGRLCPNHPEASFSLERSTYTAGTSHLWSLPVMPFQEVTYHFQVSHSELEAMTRYTSPVNPAVFPHLTVVLLAIGMFFTAWFFVYEVTSTKYTRDLYKELLISLVASLFMGFGVLFLLLWVGIYV</sequence>
<evidence type="ECO:0000256" key="2">
    <source>
        <dbReference type="ARBA" id="ARBA00004167"/>
    </source>
</evidence>
<evidence type="ECO:0000256" key="13">
    <source>
        <dbReference type="SAM" id="Phobius"/>
    </source>
</evidence>
<dbReference type="PROSITE" id="PS51688">
    <property type="entry name" value="ICA"/>
    <property type="match status" value="1"/>
</dbReference>
<dbReference type="GO" id="GO:0016540">
    <property type="term" value="P:protein autoprocessing"/>
    <property type="evidence" value="ECO:0007669"/>
    <property type="project" value="InterPro"/>
</dbReference>
<feature type="region of interest" description="Disordered" evidence="12">
    <location>
        <begin position="325"/>
        <end position="360"/>
    </location>
</feature>
<dbReference type="InterPro" id="IPR024061">
    <property type="entry name" value="NDT80_DNA-bd_dom"/>
</dbReference>
<feature type="domain" description="Peptidase S74" evidence="15">
    <location>
        <begin position="195"/>
        <end position="303"/>
    </location>
</feature>
<feature type="domain" description="NDT80" evidence="14">
    <location>
        <begin position="1"/>
        <end position="168"/>
    </location>
</feature>
<feature type="compositionally biased region" description="Basic residues" evidence="12">
    <location>
        <begin position="346"/>
        <end position="355"/>
    </location>
</feature>
<name>A0A498LVI2_LABRO</name>
<dbReference type="GO" id="GO:0009653">
    <property type="term" value="P:anatomical structure morphogenesis"/>
    <property type="evidence" value="ECO:0007669"/>
    <property type="project" value="UniProtKB-ARBA"/>
</dbReference>
<dbReference type="GO" id="GO:0008250">
    <property type="term" value="C:oligosaccharyltransferase complex"/>
    <property type="evidence" value="ECO:0007669"/>
    <property type="project" value="InterPro"/>
</dbReference>
<dbReference type="Pfam" id="PF05251">
    <property type="entry name" value="Ost5"/>
    <property type="match status" value="1"/>
</dbReference>
<dbReference type="SUPFAM" id="SSF49417">
    <property type="entry name" value="p53-like transcription factors"/>
    <property type="match status" value="1"/>
</dbReference>
<reference evidence="16 17" key="1">
    <citation type="submission" date="2018-03" db="EMBL/GenBank/DDBJ databases">
        <title>Draft genome sequence of Rohu Carp (Labeo rohita).</title>
        <authorList>
            <person name="Das P."/>
            <person name="Kushwaha B."/>
            <person name="Joshi C.G."/>
            <person name="Kumar D."/>
            <person name="Nagpure N.S."/>
            <person name="Sahoo L."/>
            <person name="Das S.P."/>
            <person name="Bit A."/>
            <person name="Patnaik S."/>
            <person name="Meher P.K."/>
            <person name="Jayasankar P."/>
            <person name="Koringa P.G."/>
            <person name="Patel N.V."/>
            <person name="Hinsu A.T."/>
            <person name="Kumar R."/>
            <person name="Pandey M."/>
            <person name="Agarwal S."/>
            <person name="Srivastava S."/>
            <person name="Singh M."/>
            <person name="Iquebal M.A."/>
            <person name="Jaiswal S."/>
            <person name="Angadi U.B."/>
            <person name="Kumar N."/>
            <person name="Raza M."/>
            <person name="Shah T.M."/>
            <person name="Rai A."/>
            <person name="Jena J.K."/>
        </authorList>
    </citation>
    <scope>NUCLEOTIDE SEQUENCE [LARGE SCALE GENOMIC DNA]</scope>
    <source>
        <strain evidence="16">DASCIFA01</strain>
        <tissue evidence="16">Testis</tissue>
    </source>
</reference>
<feature type="transmembrane region" description="Helical" evidence="13">
    <location>
        <begin position="541"/>
        <end position="564"/>
    </location>
</feature>
<dbReference type="GO" id="GO:0005634">
    <property type="term" value="C:nucleus"/>
    <property type="evidence" value="ECO:0007669"/>
    <property type="project" value="TreeGrafter"/>
</dbReference>
<dbReference type="Pfam" id="PF13887">
    <property type="entry name" value="MYRF_ICA"/>
    <property type="match status" value="1"/>
</dbReference>
<keyword evidence="9 13" id="KW-0472">Membrane</keyword>
<evidence type="ECO:0000256" key="12">
    <source>
        <dbReference type="SAM" id="MobiDB-lite"/>
    </source>
</evidence>
<dbReference type="PANTHER" id="PTHR13029:SF16">
    <property type="entry name" value="MYELIN REGULATORY FACTOR"/>
    <property type="match status" value="1"/>
</dbReference>
<dbReference type="InterPro" id="IPR008967">
    <property type="entry name" value="p53-like_TF_DNA-bd_sf"/>
</dbReference>
<dbReference type="AlphaFoldDB" id="A0A498LVI2"/>
<evidence type="ECO:0000256" key="11">
    <source>
        <dbReference type="PROSITE-ProRule" id="PRU00850"/>
    </source>
</evidence>
<dbReference type="Gene3D" id="2.60.40.1390">
    <property type="entry name" value="NDT80 DNA-binding domain"/>
    <property type="match status" value="1"/>
</dbReference>
<dbReference type="GO" id="GO:0045893">
    <property type="term" value="P:positive regulation of DNA-templated transcription"/>
    <property type="evidence" value="ECO:0007669"/>
    <property type="project" value="TreeGrafter"/>
</dbReference>
<gene>
    <name evidence="16" type="ORF">ROHU_030455</name>
</gene>
<evidence type="ECO:0000256" key="1">
    <source>
        <dbReference type="ARBA" id="ARBA00004141"/>
    </source>
</evidence>
<dbReference type="EMBL" id="QBIY01013173">
    <property type="protein sequence ID" value="RXN10824.1"/>
    <property type="molecule type" value="Genomic_DNA"/>
</dbReference>
<dbReference type="GO" id="GO:0003700">
    <property type="term" value="F:DNA-binding transcription factor activity"/>
    <property type="evidence" value="ECO:0007669"/>
    <property type="project" value="UniProtKB-UniRule"/>
</dbReference>